<dbReference type="GO" id="GO:0012505">
    <property type="term" value="C:endomembrane system"/>
    <property type="evidence" value="ECO:0007669"/>
    <property type="project" value="UniProtKB-SubCell"/>
</dbReference>
<dbReference type="InterPro" id="IPR003807">
    <property type="entry name" value="DUF202"/>
</dbReference>
<evidence type="ECO:0000256" key="4">
    <source>
        <dbReference type="ARBA" id="ARBA00023136"/>
    </source>
</evidence>
<organism evidence="7 8">
    <name type="scientific">Roseovarius albus</name>
    <dbReference type="NCBI Taxonomy" id="1247867"/>
    <lineage>
        <taxon>Bacteria</taxon>
        <taxon>Pseudomonadati</taxon>
        <taxon>Pseudomonadota</taxon>
        <taxon>Alphaproteobacteria</taxon>
        <taxon>Rhodobacterales</taxon>
        <taxon>Roseobacteraceae</taxon>
        <taxon>Roseovarius</taxon>
    </lineage>
</organism>
<keyword evidence="2 5" id="KW-0812">Transmembrane</keyword>
<evidence type="ECO:0000313" key="8">
    <source>
        <dbReference type="Proteomes" id="UP000193061"/>
    </source>
</evidence>
<keyword evidence="8" id="KW-1185">Reference proteome</keyword>
<dbReference type="OrthoDB" id="582337at2"/>
<feature type="transmembrane region" description="Helical" evidence="5">
    <location>
        <begin position="15"/>
        <end position="34"/>
    </location>
</feature>
<comment type="subcellular location">
    <subcellularLocation>
        <location evidence="1">Endomembrane system</location>
        <topology evidence="1">Multi-pass membrane protein</topology>
    </subcellularLocation>
</comment>
<protein>
    <recommendedName>
        <fullName evidence="6">DUF202 domain-containing protein</fullName>
    </recommendedName>
</protein>
<dbReference type="EMBL" id="FWFX01000011">
    <property type="protein sequence ID" value="SLN60958.1"/>
    <property type="molecule type" value="Genomic_DNA"/>
</dbReference>
<keyword evidence="3 5" id="KW-1133">Transmembrane helix</keyword>
<sequence>MISNFNDHSSNERTFLAWVRTAIAIMGFGLAAARLSDQKVNVTTELLMLASGGLVILFAYIRMRHLRRLIIKSDEIDQDYLPKDTFLFALIASLALLLGVFAFHVL</sequence>
<name>A0A1X6ZT31_9RHOB</name>
<evidence type="ECO:0000259" key="6">
    <source>
        <dbReference type="Pfam" id="PF02656"/>
    </source>
</evidence>
<evidence type="ECO:0000256" key="5">
    <source>
        <dbReference type="SAM" id="Phobius"/>
    </source>
</evidence>
<proteinExistence type="predicted"/>
<reference evidence="7 8" key="1">
    <citation type="submission" date="2017-03" db="EMBL/GenBank/DDBJ databases">
        <authorList>
            <person name="Afonso C.L."/>
            <person name="Miller P.J."/>
            <person name="Scott M.A."/>
            <person name="Spackman E."/>
            <person name="Goraichik I."/>
            <person name="Dimitrov K.M."/>
            <person name="Suarez D.L."/>
            <person name="Swayne D.E."/>
        </authorList>
    </citation>
    <scope>NUCLEOTIDE SEQUENCE [LARGE SCALE GENOMIC DNA]</scope>
    <source>
        <strain evidence="7 8">CECT 7450</strain>
    </source>
</reference>
<keyword evidence="4 5" id="KW-0472">Membrane</keyword>
<dbReference type="Pfam" id="PF02656">
    <property type="entry name" value="DUF202"/>
    <property type="match status" value="1"/>
</dbReference>
<feature type="transmembrane region" description="Helical" evidence="5">
    <location>
        <begin position="84"/>
        <end position="105"/>
    </location>
</feature>
<dbReference type="AlphaFoldDB" id="A0A1X6ZT31"/>
<evidence type="ECO:0000256" key="2">
    <source>
        <dbReference type="ARBA" id="ARBA00022692"/>
    </source>
</evidence>
<dbReference type="Proteomes" id="UP000193061">
    <property type="component" value="Unassembled WGS sequence"/>
</dbReference>
<accession>A0A1X6ZT31</accession>
<gene>
    <name evidence="7" type="ORF">ROA7450_03138</name>
</gene>
<evidence type="ECO:0000256" key="3">
    <source>
        <dbReference type="ARBA" id="ARBA00022989"/>
    </source>
</evidence>
<feature type="domain" description="DUF202" evidence="6">
    <location>
        <begin position="7"/>
        <end position="68"/>
    </location>
</feature>
<evidence type="ECO:0000313" key="7">
    <source>
        <dbReference type="EMBL" id="SLN60958.1"/>
    </source>
</evidence>
<evidence type="ECO:0000256" key="1">
    <source>
        <dbReference type="ARBA" id="ARBA00004127"/>
    </source>
</evidence>
<feature type="transmembrane region" description="Helical" evidence="5">
    <location>
        <begin position="46"/>
        <end position="63"/>
    </location>
</feature>